<name>A0A8S5RG04_9VIRU</name>
<reference evidence="1" key="1">
    <citation type="journal article" date="2021" name="Proc. Natl. Acad. Sci. U.S.A.">
        <title>A Catalog of Tens of Thousands of Viruses from Human Metagenomes Reveals Hidden Associations with Chronic Diseases.</title>
        <authorList>
            <person name="Tisza M.J."/>
            <person name="Buck C.B."/>
        </authorList>
    </citation>
    <scope>NUCLEOTIDE SEQUENCE</scope>
    <source>
        <strain evidence="1">CtQmo6</strain>
    </source>
</reference>
<proteinExistence type="predicted"/>
<organism evidence="1">
    <name type="scientific">virus sp. ctQmo6</name>
    <dbReference type="NCBI Taxonomy" id="2827990"/>
    <lineage>
        <taxon>Viruses</taxon>
    </lineage>
</organism>
<accession>A0A8S5RG04</accession>
<sequence length="33" mass="3585">MLKRANQLALFGMSVAVTGGVISYKILQIIVCF</sequence>
<evidence type="ECO:0000313" key="1">
    <source>
        <dbReference type="EMBL" id="DAE30091.1"/>
    </source>
</evidence>
<protein>
    <submittedName>
        <fullName evidence="1">Uncharacterized protein</fullName>
    </submittedName>
</protein>
<dbReference type="EMBL" id="BK059102">
    <property type="protein sequence ID" value="DAE30091.1"/>
    <property type="molecule type" value="Genomic_DNA"/>
</dbReference>